<comment type="caution">
    <text evidence="1">The sequence shown here is derived from an EMBL/GenBank/DDBJ whole genome shotgun (WGS) entry which is preliminary data.</text>
</comment>
<organism evidence="1 2">
    <name type="scientific">Brassica cretica</name>
    <name type="common">Mustard</name>
    <dbReference type="NCBI Taxonomy" id="69181"/>
    <lineage>
        <taxon>Eukaryota</taxon>
        <taxon>Viridiplantae</taxon>
        <taxon>Streptophyta</taxon>
        <taxon>Embryophyta</taxon>
        <taxon>Tracheophyta</taxon>
        <taxon>Spermatophyta</taxon>
        <taxon>Magnoliopsida</taxon>
        <taxon>eudicotyledons</taxon>
        <taxon>Gunneridae</taxon>
        <taxon>Pentapetalae</taxon>
        <taxon>rosids</taxon>
        <taxon>malvids</taxon>
        <taxon>Brassicales</taxon>
        <taxon>Brassicaceae</taxon>
        <taxon>Brassiceae</taxon>
        <taxon>Brassica</taxon>
    </lineage>
</organism>
<dbReference type="EMBL" id="QGKV02001507">
    <property type="protein sequence ID" value="KAF3531327.1"/>
    <property type="molecule type" value="Genomic_DNA"/>
</dbReference>
<keyword evidence="2" id="KW-1185">Reference proteome</keyword>
<evidence type="ECO:0000313" key="2">
    <source>
        <dbReference type="Proteomes" id="UP000266723"/>
    </source>
</evidence>
<sequence>MSLHVPIRQLPMFPHDHIFLRPSHMPLRQAGALQELGSSRRDNVVLLSWFSRMTCALAQLQDFRAYESHSKFNAQPQTHCARCEVISMMWCDEQSSSRK</sequence>
<protein>
    <submittedName>
        <fullName evidence="1">Uncharacterized protein</fullName>
    </submittedName>
</protein>
<proteinExistence type="predicted"/>
<accession>A0ABQ7BFI5</accession>
<evidence type="ECO:0000313" key="1">
    <source>
        <dbReference type="EMBL" id="KAF3531327.1"/>
    </source>
</evidence>
<name>A0ABQ7BFI5_BRACR</name>
<dbReference type="Proteomes" id="UP000266723">
    <property type="component" value="Unassembled WGS sequence"/>
</dbReference>
<reference evidence="1 2" key="1">
    <citation type="journal article" date="2020" name="BMC Genomics">
        <title>Intraspecific diversification of the crop wild relative Brassica cretica Lam. using demographic model selection.</title>
        <authorList>
            <person name="Kioukis A."/>
            <person name="Michalopoulou V.A."/>
            <person name="Briers L."/>
            <person name="Pirintsos S."/>
            <person name="Studholme D.J."/>
            <person name="Pavlidis P."/>
            <person name="Sarris P.F."/>
        </authorList>
    </citation>
    <scope>NUCLEOTIDE SEQUENCE [LARGE SCALE GENOMIC DNA]</scope>
    <source>
        <strain evidence="2">cv. PFS-1207/04</strain>
    </source>
</reference>
<gene>
    <name evidence="1" type="ORF">DY000_02037545</name>
</gene>